<dbReference type="Gene3D" id="3.30.200.20">
    <property type="entry name" value="Phosphorylase Kinase, domain 1"/>
    <property type="match status" value="1"/>
</dbReference>
<reference evidence="7" key="1">
    <citation type="submission" date="2023-03" db="EMBL/GenBank/DDBJ databases">
        <authorList>
            <person name="Julca I."/>
        </authorList>
    </citation>
    <scope>NUCLEOTIDE SEQUENCE</scope>
</reference>
<gene>
    <name evidence="7" type="ORF">OLC1_LOCUS5677</name>
</gene>
<dbReference type="Proteomes" id="UP001161247">
    <property type="component" value="Chromosome 2"/>
</dbReference>
<evidence type="ECO:0000259" key="6">
    <source>
        <dbReference type="PROSITE" id="PS50011"/>
    </source>
</evidence>
<keyword evidence="4" id="KW-0418">Kinase</keyword>
<dbReference type="InterPro" id="IPR052101">
    <property type="entry name" value="Plant_StressResp_Kinase"/>
</dbReference>
<protein>
    <submittedName>
        <fullName evidence="7">OLC1v1030296C3</fullName>
    </submittedName>
</protein>
<dbReference type="GO" id="GO:0004672">
    <property type="term" value="F:protein kinase activity"/>
    <property type="evidence" value="ECO:0007669"/>
    <property type="project" value="InterPro"/>
</dbReference>
<dbReference type="PANTHER" id="PTHR47983:SF16">
    <property type="entry name" value="OS02G0565500 PROTEIN"/>
    <property type="match status" value="1"/>
</dbReference>
<evidence type="ECO:0000256" key="1">
    <source>
        <dbReference type="ARBA" id="ARBA00022553"/>
    </source>
</evidence>
<dbReference type="FunFam" id="1.10.510.10:FF:000095">
    <property type="entry name" value="protein STRUBBELIG-RECEPTOR FAMILY 8"/>
    <property type="match status" value="1"/>
</dbReference>
<dbReference type="SUPFAM" id="SSF56112">
    <property type="entry name" value="Protein kinase-like (PK-like)"/>
    <property type="match status" value="1"/>
</dbReference>
<evidence type="ECO:0000256" key="2">
    <source>
        <dbReference type="ARBA" id="ARBA00022679"/>
    </source>
</evidence>
<sequence length="499" mass="55743">MLVVLSGKPVLDATNPWAVSLLSSFRECVADGDASKIADPSIQGEISSSSLRMYVEIVENCLQLIPKNRPTVAQVVSRLEQTLEQHHNHHIQSSSLSHHDTKNLISLPRKVIDPETQSQNLIRITLTREKSLQPRGKDSVKLRNALFGWLSWYRREVNIITPTAEQHTDPVETLPVCSPANHDTAPQEILPIDATAFSLDELNKLRNNVETKSVLGKDYYGLVDVGTLSNGQKVAIKKLDMSCASTEPHSVFNAKVSTFSRLKHENLVQLLGYCFEGNHRILTYEYATMGSLDDVLYGLPGGKPGPVLSWNQRVKIAFGTAKALRYLHEEVQPPIIHGRVKSRNVLLFDDFVAKVADINLGNQPPECPGSWMDSTNLLANYAYHPPEYTMEGRITEKFDVYSFGVVLLELLTGRKPVDCHMPRGQQSLVTWATPKLDRVKKIMDPKLNKDYPPKAAAKMAAVAALCVQYEADFRPRMDIVVKALNFLMVQTKQPQAFVA</sequence>
<dbReference type="Gene3D" id="1.10.510.10">
    <property type="entry name" value="Transferase(Phosphotransferase) domain 1"/>
    <property type="match status" value="2"/>
</dbReference>
<dbReference type="PANTHER" id="PTHR47983">
    <property type="entry name" value="PTO-INTERACTING PROTEIN 1-LIKE"/>
    <property type="match status" value="1"/>
</dbReference>
<dbReference type="PROSITE" id="PS50011">
    <property type="entry name" value="PROTEIN_KINASE_DOM"/>
    <property type="match status" value="1"/>
</dbReference>
<name>A0AAV1CFP1_OLDCO</name>
<keyword evidence="3" id="KW-0547">Nucleotide-binding</keyword>
<keyword evidence="8" id="KW-1185">Reference proteome</keyword>
<dbReference type="Pfam" id="PF07714">
    <property type="entry name" value="PK_Tyr_Ser-Thr"/>
    <property type="match status" value="1"/>
</dbReference>
<dbReference type="InterPro" id="IPR001245">
    <property type="entry name" value="Ser-Thr/Tyr_kinase_cat_dom"/>
</dbReference>
<proteinExistence type="predicted"/>
<feature type="domain" description="Protein kinase" evidence="6">
    <location>
        <begin position="209"/>
        <end position="487"/>
    </location>
</feature>
<dbReference type="GO" id="GO:0005524">
    <property type="term" value="F:ATP binding"/>
    <property type="evidence" value="ECO:0007669"/>
    <property type="project" value="UniProtKB-KW"/>
</dbReference>
<organism evidence="7 8">
    <name type="scientific">Oldenlandia corymbosa var. corymbosa</name>
    <dbReference type="NCBI Taxonomy" id="529605"/>
    <lineage>
        <taxon>Eukaryota</taxon>
        <taxon>Viridiplantae</taxon>
        <taxon>Streptophyta</taxon>
        <taxon>Embryophyta</taxon>
        <taxon>Tracheophyta</taxon>
        <taxon>Spermatophyta</taxon>
        <taxon>Magnoliopsida</taxon>
        <taxon>eudicotyledons</taxon>
        <taxon>Gunneridae</taxon>
        <taxon>Pentapetalae</taxon>
        <taxon>asterids</taxon>
        <taxon>lamiids</taxon>
        <taxon>Gentianales</taxon>
        <taxon>Rubiaceae</taxon>
        <taxon>Rubioideae</taxon>
        <taxon>Spermacoceae</taxon>
        <taxon>Hedyotis-Oldenlandia complex</taxon>
        <taxon>Oldenlandia</taxon>
    </lineage>
</organism>
<keyword evidence="2" id="KW-0808">Transferase</keyword>
<keyword evidence="1" id="KW-0597">Phosphoprotein</keyword>
<dbReference type="InterPro" id="IPR000719">
    <property type="entry name" value="Prot_kinase_dom"/>
</dbReference>
<dbReference type="InterPro" id="IPR011009">
    <property type="entry name" value="Kinase-like_dom_sf"/>
</dbReference>
<evidence type="ECO:0000256" key="5">
    <source>
        <dbReference type="ARBA" id="ARBA00022840"/>
    </source>
</evidence>
<keyword evidence="5" id="KW-0067">ATP-binding</keyword>
<accession>A0AAV1CFP1</accession>
<evidence type="ECO:0000313" key="7">
    <source>
        <dbReference type="EMBL" id="CAI9094534.1"/>
    </source>
</evidence>
<dbReference type="EMBL" id="OX459119">
    <property type="protein sequence ID" value="CAI9094534.1"/>
    <property type="molecule type" value="Genomic_DNA"/>
</dbReference>
<evidence type="ECO:0000313" key="8">
    <source>
        <dbReference type="Proteomes" id="UP001161247"/>
    </source>
</evidence>
<dbReference type="AlphaFoldDB" id="A0AAV1CFP1"/>
<evidence type="ECO:0000256" key="4">
    <source>
        <dbReference type="ARBA" id="ARBA00022777"/>
    </source>
</evidence>
<evidence type="ECO:0000256" key="3">
    <source>
        <dbReference type="ARBA" id="ARBA00022741"/>
    </source>
</evidence>